<dbReference type="EC" id="5.1.1.-" evidence="3"/>
<keyword evidence="2 3" id="KW-0413">Isomerase</keyword>
<evidence type="ECO:0000313" key="3">
    <source>
        <dbReference type="EMBL" id="MDK2594304.1"/>
    </source>
</evidence>
<keyword evidence="4" id="KW-1185">Reference proteome</keyword>
<reference evidence="3 4" key="1">
    <citation type="submission" date="2023-05" db="EMBL/GenBank/DDBJ databases">
        <title>Pseudoalteromonas ardens sp. nov., Pseudoalteromonas obscura sp. nov., and Pseudoalteromonas umbrosa sp. nov., isolated from the coral Montipora capitata.</title>
        <authorList>
            <person name="Thomas E.M."/>
            <person name="Smith E.M."/>
            <person name="Papke E."/>
            <person name="Shlafstein M.D."/>
            <person name="Oline D.K."/>
            <person name="Videau P."/>
            <person name="Saw J.H."/>
            <person name="Strangman W.K."/>
            <person name="Ushijima B."/>
        </authorList>
    </citation>
    <scope>NUCLEOTIDE SEQUENCE [LARGE SCALE GENOMIC DNA]</scope>
    <source>
        <strain evidence="3 4">P94</strain>
    </source>
</reference>
<comment type="similarity">
    <text evidence="1">Belongs to the aspartate/glutamate racemases family.</text>
</comment>
<dbReference type="Proteomes" id="UP001231915">
    <property type="component" value="Unassembled WGS sequence"/>
</dbReference>
<dbReference type="InterPro" id="IPR004380">
    <property type="entry name" value="Asp_race"/>
</dbReference>
<dbReference type="SUPFAM" id="SSF53681">
    <property type="entry name" value="Aspartate/glutamate racemase"/>
    <property type="match status" value="2"/>
</dbReference>
<evidence type="ECO:0000256" key="1">
    <source>
        <dbReference type="ARBA" id="ARBA00007847"/>
    </source>
</evidence>
<comment type="caution">
    <text evidence="3">The sequence shown here is derived from an EMBL/GenBank/DDBJ whole genome shotgun (WGS) entry which is preliminary data.</text>
</comment>
<dbReference type="RefSeq" id="WP_284136479.1">
    <property type="nucleotide sequence ID" value="NZ_JASJUT010000002.1"/>
</dbReference>
<dbReference type="PANTHER" id="PTHR21198">
    <property type="entry name" value="GLUTAMATE RACEMASE"/>
    <property type="match status" value="1"/>
</dbReference>
<name>A0ABT7EGY8_9GAMM</name>
<dbReference type="Pfam" id="PF01177">
    <property type="entry name" value="Asp_Glu_race"/>
    <property type="match status" value="1"/>
</dbReference>
<accession>A0ABT7EGY8</accession>
<evidence type="ECO:0000256" key="2">
    <source>
        <dbReference type="ARBA" id="ARBA00023235"/>
    </source>
</evidence>
<dbReference type="InterPro" id="IPR033134">
    <property type="entry name" value="Asp/Glu_racemase_AS_2"/>
</dbReference>
<dbReference type="NCBIfam" id="TIGR00035">
    <property type="entry name" value="asp_race"/>
    <property type="match status" value="1"/>
</dbReference>
<organism evidence="3 4">
    <name type="scientific">Pseudoalteromonas obscura</name>
    <dbReference type="NCBI Taxonomy" id="3048491"/>
    <lineage>
        <taxon>Bacteria</taxon>
        <taxon>Pseudomonadati</taxon>
        <taxon>Pseudomonadota</taxon>
        <taxon>Gammaproteobacteria</taxon>
        <taxon>Alteromonadales</taxon>
        <taxon>Pseudoalteromonadaceae</taxon>
        <taxon>Pseudoalteromonas</taxon>
    </lineage>
</organism>
<gene>
    <name evidence="3" type="ORF">QNM18_04355</name>
</gene>
<dbReference type="EMBL" id="JASJUT010000002">
    <property type="protein sequence ID" value="MDK2594304.1"/>
    <property type="molecule type" value="Genomic_DNA"/>
</dbReference>
<proteinExistence type="inferred from homology"/>
<dbReference type="GO" id="GO:0016853">
    <property type="term" value="F:isomerase activity"/>
    <property type="evidence" value="ECO:0007669"/>
    <property type="project" value="UniProtKB-KW"/>
</dbReference>
<dbReference type="InterPro" id="IPR001920">
    <property type="entry name" value="Asp/Glu_race"/>
</dbReference>
<protein>
    <submittedName>
        <fullName evidence="3">Amino acid racemase</fullName>
        <ecNumber evidence="3">5.1.1.-</ecNumber>
    </submittedName>
</protein>
<dbReference type="Gene3D" id="3.40.50.1860">
    <property type="match status" value="2"/>
</dbReference>
<dbReference type="PROSITE" id="PS00924">
    <property type="entry name" value="ASP_GLU_RACEMASE_2"/>
    <property type="match status" value="1"/>
</dbReference>
<dbReference type="InterPro" id="IPR015942">
    <property type="entry name" value="Asp/Glu/hydantoin_racemase"/>
</dbReference>
<sequence>MRTIGIIGGVGPSASAQFYLALQKQRSKLGHRPHILLDSIPVPYSLEEEALTQGADLMPYKSLLIKSAKKLERGGADFITLPCNTLSCFIKDIKAHVQIPVLNTVNLTVKALAHKKVESAGLFATSHTIEQGLYDKAMHSYDINLIIPTPNEQKKIDHYIMSQVRRAEALQPKCPSARLNDIAQRLLARGASQLILGCTDLPRLANIPLIDPITELTTQSLQMLREPQQVYLNS</sequence>
<dbReference type="PANTHER" id="PTHR21198:SF7">
    <property type="entry name" value="ASPARTATE-GLUTAMATE RACEMASE FAMILY"/>
    <property type="match status" value="1"/>
</dbReference>
<evidence type="ECO:0000313" key="4">
    <source>
        <dbReference type="Proteomes" id="UP001231915"/>
    </source>
</evidence>